<feature type="region of interest" description="Disordered" evidence="3">
    <location>
        <begin position="64"/>
        <end position="83"/>
    </location>
</feature>
<dbReference type="GO" id="GO:0004315">
    <property type="term" value="F:3-oxoacyl-[acyl-carrier-protein] synthase activity"/>
    <property type="evidence" value="ECO:0007669"/>
    <property type="project" value="UniProtKB-EC"/>
</dbReference>
<keyword evidence="7" id="KW-1185">Reference proteome</keyword>
<dbReference type="Proteomes" id="UP000325458">
    <property type="component" value="Chromosome"/>
</dbReference>
<keyword evidence="2" id="KW-0597">Phosphoprotein</keyword>
<feature type="compositionally biased region" description="Low complexity" evidence="3">
    <location>
        <begin position="1"/>
        <end position="25"/>
    </location>
</feature>
<dbReference type="InterPro" id="IPR016035">
    <property type="entry name" value="Acyl_Trfase/lysoPLipase"/>
</dbReference>
<accession>A0AAE6NQX2</accession>
<dbReference type="GO" id="GO:0006633">
    <property type="term" value="P:fatty acid biosynthetic process"/>
    <property type="evidence" value="ECO:0007669"/>
    <property type="project" value="TreeGrafter"/>
</dbReference>
<dbReference type="GO" id="GO:0005737">
    <property type="term" value="C:cytoplasm"/>
    <property type="evidence" value="ECO:0007669"/>
    <property type="project" value="TreeGrafter"/>
</dbReference>
<dbReference type="Gene3D" id="3.40.366.10">
    <property type="entry name" value="Malonyl-Coenzyme A Acyl Carrier Protein, domain 2"/>
    <property type="match status" value="1"/>
</dbReference>
<keyword evidence="1" id="KW-0596">Phosphopantetheine</keyword>
<dbReference type="SMART" id="SM00827">
    <property type="entry name" value="PKS_AT"/>
    <property type="match status" value="1"/>
</dbReference>
<dbReference type="GO" id="GO:0071770">
    <property type="term" value="P:DIM/DIP cell wall layer assembly"/>
    <property type="evidence" value="ECO:0007669"/>
    <property type="project" value="TreeGrafter"/>
</dbReference>
<dbReference type="EC" id="2.3.1.41" evidence="5"/>
<evidence type="ECO:0000313" key="8">
    <source>
        <dbReference type="Proteomes" id="UP000325458"/>
    </source>
</evidence>
<dbReference type="InterPro" id="IPR050091">
    <property type="entry name" value="PKS_NRPS_Biosynth_Enz"/>
</dbReference>
<dbReference type="GO" id="GO:0004312">
    <property type="term" value="F:fatty acid synthase activity"/>
    <property type="evidence" value="ECO:0007669"/>
    <property type="project" value="TreeGrafter"/>
</dbReference>
<evidence type="ECO:0000256" key="3">
    <source>
        <dbReference type="SAM" id="MobiDB-lite"/>
    </source>
</evidence>
<dbReference type="SUPFAM" id="SSF52151">
    <property type="entry name" value="FabD/lysophospholipase-like"/>
    <property type="match status" value="1"/>
</dbReference>
<dbReference type="GO" id="GO:0005886">
    <property type="term" value="C:plasma membrane"/>
    <property type="evidence" value="ECO:0007669"/>
    <property type="project" value="TreeGrafter"/>
</dbReference>
<keyword evidence="5" id="KW-0808">Transferase</keyword>
<reference evidence="6 8" key="2">
    <citation type="submission" date="2017-09" db="EMBL/GenBank/DDBJ databases">
        <authorList>
            <person name="Lee N."/>
            <person name="Cho B.-K."/>
        </authorList>
    </citation>
    <scope>NUCLEOTIDE SEQUENCE [LARGE SCALE GENOMIC DNA]</scope>
    <source>
        <strain evidence="6 8">ATCC 23948</strain>
    </source>
</reference>
<dbReference type="AlphaFoldDB" id="A0AAE6NQX2"/>
<evidence type="ECO:0000313" key="6">
    <source>
        <dbReference type="EMBL" id="QEV56031.1"/>
    </source>
</evidence>
<evidence type="ECO:0000256" key="1">
    <source>
        <dbReference type="ARBA" id="ARBA00022450"/>
    </source>
</evidence>
<evidence type="ECO:0000256" key="2">
    <source>
        <dbReference type="ARBA" id="ARBA00022553"/>
    </source>
</evidence>
<dbReference type="InterPro" id="IPR014043">
    <property type="entry name" value="Acyl_transferase_dom"/>
</dbReference>
<evidence type="ECO:0000313" key="7">
    <source>
        <dbReference type="Proteomes" id="UP000194225"/>
    </source>
</evidence>
<organism evidence="6 8">
    <name type="scientific">Streptomyces platensis</name>
    <dbReference type="NCBI Taxonomy" id="58346"/>
    <lineage>
        <taxon>Bacteria</taxon>
        <taxon>Bacillati</taxon>
        <taxon>Actinomycetota</taxon>
        <taxon>Actinomycetes</taxon>
        <taxon>Kitasatosporales</taxon>
        <taxon>Streptomycetaceae</taxon>
        <taxon>Streptomyces</taxon>
    </lineage>
</organism>
<reference evidence="5 7" key="1">
    <citation type="submission" date="2016-09" db="EMBL/GenBank/DDBJ databases">
        <title>Streptomyces platensis DSM40041, a candidate organism with high potential of specific P450 cytochromes.</title>
        <authorList>
            <person name="Grumaz C."/>
            <person name="Vainshtein Y."/>
            <person name="Kirstahler P."/>
            <person name="Sohn K."/>
        </authorList>
    </citation>
    <scope>NUCLEOTIDE SEQUENCE [LARGE SCALE GENOMIC DNA]</scope>
    <source>
        <strain evidence="5 7">DSM 40041</strain>
    </source>
</reference>
<dbReference type="SUPFAM" id="SSF55048">
    <property type="entry name" value="Probable ACP-binding domain of malonyl-CoA ACP transacylase"/>
    <property type="match status" value="1"/>
</dbReference>
<feature type="domain" description="Malonyl-CoA:ACP transacylase (MAT)" evidence="4">
    <location>
        <begin position="23"/>
        <end position="334"/>
    </location>
</feature>
<dbReference type="Pfam" id="PF00698">
    <property type="entry name" value="Acyl_transf_1"/>
    <property type="match status" value="1"/>
</dbReference>
<dbReference type="InterPro" id="IPR001227">
    <property type="entry name" value="Ac_transferase_dom_sf"/>
</dbReference>
<dbReference type="EMBL" id="CP023691">
    <property type="protein sequence ID" value="QEV56031.1"/>
    <property type="molecule type" value="Genomic_DNA"/>
</dbReference>
<evidence type="ECO:0000259" key="4">
    <source>
        <dbReference type="SMART" id="SM00827"/>
    </source>
</evidence>
<dbReference type="Proteomes" id="UP000194225">
    <property type="component" value="Unassembled WGS sequence"/>
</dbReference>
<dbReference type="Gene3D" id="3.30.70.250">
    <property type="entry name" value="Malonyl-CoA ACP transacylase, ACP-binding"/>
    <property type="match status" value="1"/>
</dbReference>
<feature type="region of interest" description="Disordered" evidence="3">
    <location>
        <begin position="1"/>
        <end position="26"/>
    </location>
</feature>
<dbReference type="Gene3D" id="3.30.70.3290">
    <property type="match status" value="1"/>
</dbReference>
<dbReference type="PANTHER" id="PTHR43775:SF37">
    <property type="entry name" value="SI:DKEY-61P9.11"/>
    <property type="match status" value="1"/>
</dbReference>
<dbReference type="KEGG" id="spla:CP981_34460"/>
<name>A0AAE6NQX2_STRPT</name>
<proteinExistence type="predicted"/>
<keyword evidence="6" id="KW-0012">Acyltransferase</keyword>
<protein>
    <submittedName>
        <fullName evidence="6">Acyltransferase domain-containing protein</fullName>
    </submittedName>
    <submittedName>
        <fullName evidence="5">Phthiocerol synthesis polyketide synthase type I PpsE</fullName>
        <ecNumber evidence="5">2.3.1.41</ecNumber>
    </submittedName>
</protein>
<dbReference type="EMBL" id="MIGA01000001">
    <property type="protein sequence ID" value="OSY48338.1"/>
    <property type="molecule type" value="Genomic_DNA"/>
</dbReference>
<dbReference type="PANTHER" id="PTHR43775">
    <property type="entry name" value="FATTY ACID SYNTHASE"/>
    <property type="match status" value="1"/>
</dbReference>
<evidence type="ECO:0000313" key="5">
    <source>
        <dbReference type="EMBL" id="OSY48338.1"/>
    </source>
</evidence>
<sequence length="359" mass="37652">MSAPAASSSAPRPAADPRPVALLLPGQGSQYPGMATGLYETEPVFADAVDEVLEAMGAEGERIREDWLAGDDEPGEGERRVPRPRLPMDHVLRSQPLLFTVDFAFGRLVESWGIRPAALLGHSIGEMAAATLAGVFTVQDAARVVLDRVVRLAQAPPGGLLAVAAAPGRLEPYLASGDDPSSGLVVGAVNAPQQTVLAGPEHALRAVDERLRADGLAARRVPALSPFHSPAIAPYAKGAEQLLATVERRAPRVPVYSCYTAAPLTAARCADSAFWAAQPVDTVRFWPALDALLTAGAYVLVEAGPGRALSSVARRHPAVRRGHSRVVALSPKGAGAPECERACLKAALDELREEGHTVP</sequence>
<dbReference type="InterPro" id="IPR016036">
    <property type="entry name" value="Malonyl_transacylase_ACP-bd"/>
</dbReference>
<gene>
    <name evidence="5" type="primary">ppsE_1</name>
    <name evidence="5" type="ORF">BG653_00215</name>
    <name evidence="6" type="ORF">CP981_34460</name>
</gene>